<name>W2QL38_PHYN3</name>
<comment type="similarity">
    <text evidence="1">Belongs to the peptidase C48 family.</text>
</comment>
<protein>
    <recommendedName>
        <fullName evidence="5">Ubiquitin-like protease family profile domain-containing protein</fullName>
    </recommendedName>
</protein>
<dbReference type="InterPro" id="IPR038765">
    <property type="entry name" value="Papain-like_cys_pep_sf"/>
</dbReference>
<dbReference type="GeneID" id="20191036"/>
<dbReference type="Gene3D" id="3.40.395.10">
    <property type="entry name" value="Adenoviral Proteinase, Chain A"/>
    <property type="match status" value="1"/>
</dbReference>
<feature type="domain" description="Ubiquitin-like protease family profile" evidence="5">
    <location>
        <begin position="476"/>
        <end position="649"/>
    </location>
</feature>
<gene>
    <name evidence="6" type="ORF">PPTG_22437</name>
</gene>
<feature type="compositionally biased region" description="Polar residues" evidence="4">
    <location>
        <begin position="238"/>
        <end position="251"/>
    </location>
</feature>
<dbReference type="AlphaFoldDB" id="W2QL38"/>
<sequence>MYWRLSNGKNVIPIRHIAQRWRLSCKLNQPAEEEDAPQDQIARKSFQIRESMMVSSKHKVLNGTTKFSTACRRGTQIADIMSRNGTAVFNEMLAALDKFEEIIKDGVAPFVGREGQWFDPLSQLSISSYDLPSAVDASGTTTSDQELDPVSPKILEQSPECDYSDDVPQTHPHLCDSMDTETTTTDAVPGSINTVTSNTNGVATSTTGTPPVATRTSGVAAGTIGEAAVATGTDGVPTGSQKGSTVPTVTEDTNRAKDVETAPTSILSKRHPTSSASENSDTSTPATFTISKSAKSRGRPKVRKQQNVSGKKERMTRGKEKATKLVQGTLVPVPSLNNLVKLLDRDYRYIDIKSSTQSLSERSVPQSKKAIAGIFTSEESENDIRYIFPQWFVTKAQSAIQQFRKAVPVDCGEDGVGVRVPRFGIYQLRDINAMDRWHRALKCITDVEDTVVWAVNTSNKRLSLPDELLDGVSDDIGMREQKIKTLLLRGGPRTPFGTLSSLSLLTLRGNKWLDDACMAQGLVLLQKENTKVGIIDPIFHRFRDREDKLRVIRSGTPFDSANELVLMGLHVDNNHWCGIVFDFRPETRSVTVFDPLQATNTNYYGMCDDLLKDLFGELRANMRLKKETKPRQPDGANCGVMVLLFFECYIRGISMPTSQAPQCCALCGCAIY</sequence>
<accession>W2QL38</accession>
<evidence type="ECO:0000256" key="2">
    <source>
        <dbReference type="ARBA" id="ARBA00022670"/>
    </source>
</evidence>
<dbReference type="Pfam" id="PF02902">
    <property type="entry name" value="Peptidase_C48"/>
    <property type="match status" value="1"/>
</dbReference>
<evidence type="ECO:0000313" key="6">
    <source>
        <dbReference type="EMBL" id="ETN12970.1"/>
    </source>
</evidence>
<dbReference type="InterPro" id="IPR003653">
    <property type="entry name" value="Peptidase_C48_C"/>
</dbReference>
<keyword evidence="2" id="KW-0645">Protease</keyword>
<reference evidence="7" key="1">
    <citation type="submission" date="2011-12" db="EMBL/GenBank/DDBJ databases">
        <authorList>
            <consortium name="The Broad Institute Genome Sequencing Platform"/>
            <person name="Russ C."/>
            <person name="Tyler B."/>
            <person name="Panabieres F."/>
            <person name="Shan W."/>
            <person name="Tripathy S."/>
            <person name="Grunwald N."/>
            <person name="Machado M."/>
            <person name="Young S.K."/>
            <person name="Zeng Q."/>
            <person name="Gargeya S."/>
            <person name="Fitzgerald M."/>
            <person name="Haas B."/>
            <person name="Abouelleil A."/>
            <person name="Alvarado L."/>
            <person name="Arachchi H.M."/>
            <person name="Berlin A."/>
            <person name="Chapman S.B."/>
            <person name="Gearin G."/>
            <person name="Goldberg J."/>
            <person name="Griggs A."/>
            <person name="Gujja S."/>
            <person name="Hansen M."/>
            <person name="Heiman D."/>
            <person name="Howarth C."/>
            <person name="Larimer J."/>
            <person name="Lui A."/>
            <person name="MacDonald P.J.P."/>
            <person name="McCowen C."/>
            <person name="Montmayeur A."/>
            <person name="Murphy C."/>
            <person name="Neiman D."/>
            <person name="Pearson M."/>
            <person name="Priest M."/>
            <person name="Roberts A."/>
            <person name="Saif S."/>
            <person name="Shea T."/>
            <person name="Sisk P."/>
            <person name="Stolte C."/>
            <person name="Sykes S."/>
            <person name="Wortman J."/>
            <person name="Nusbaum C."/>
            <person name="Birren B."/>
        </authorList>
    </citation>
    <scope>NUCLEOTIDE SEQUENCE [LARGE SCALE GENOMIC DNA]</scope>
    <source>
        <strain evidence="7">INRA-310</strain>
    </source>
</reference>
<dbReference type="Proteomes" id="UP000018817">
    <property type="component" value="Unassembled WGS sequence"/>
</dbReference>
<reference evidence="6 7" key="2">
    <citation type="submission" date="2013-11" db="EMBL/GenBank/DDBJ databases">
        <title>The Genome Sequence of Phytophthora parasitica INRA-310.</title>
        <authorList>
            <consortium name="The Broad Institute Genomics Platform"/>
            <person name="Russ C."/>
            <person name="Tyler B."/>
            <person name="Panabieres F."/>
            <person name="Shan W."/>
            <person name="Tripathy S."/>
            <person name="Grunwald N."/>
            <person name="Machado M."/>
            <person name="Johnson C.S."/>
            <person name="Arredondo F."/>
            <person name="Hong C."/>
            <person name="Coffey M."/>
            <person name="Young S.K."/>
            <person name="Zeng Q."/>
            <person name="Gargeya S."/>
            <person name="Fitzgerald M."/>
            <person name="Abouelleil A."/>
            <person name="Alvarado L."/>
            <person name="Chapman S.B."/>
            <person name="Gainer-Dewar J."/>
            <person name="Goldberg J."/>
            <person name="Griggs A."/>
            <person name="Gujja S."/>
            <person name="Hansen M."/>
            <person name="Howarth C."/>
            <person name="Imamovic A."/>
            <person name="Ireland A."/>
            <person name="Larimer J."/>
            <person name="McCowan C."/>
            <person name="Murphy C."/>
            <person name="Pearson M."/>
            <person name="Poon T.W."/>
            <person name="Priest M."/>
            <person name="Roberts A."/>
            <person name="Saif S."/>
            <person name="Shea T."/>
            <person name="Sykes S."/>
            <person name="Wortman J."/>
            <person name="Nusbaum C."/>
            <person name="Birren B."/>
        </authorList>
    </citation>
    <scope>NUCLEOTIDE SEQUENCE [LARGE SCALE GENOMIC DNA]</scope>
    <source>
        <strain evidence="6 7">INRA-310</strain>
    </source>
</reference>
<evidence type="ECO:0000256" key="1">
    <source>
        <dbReference type="ARBA" id="ARBA00005234"/>
    </source>
</evidence>
<feature type="compositionally biased region" description="Polar residues" evidence="4">
    <location>
        <begin position="262"/>
        <end position="293"/>
    </location>
</feature>
<dbReference type="GO" id="GO:0006508">
    <property type="term" value="P:proteolysis"/>
    <property type="evidence" value="ECO:0007669"/>
    <property type="project" value="UniProtKB-KW"/>
</dbReference>
<evidence type="ECO:0000259" key="5">
    <source>
        <dbReference type="PROSITE" id="PS50600"/>
    </source>
</evidence>
<dbReference type="PROSITE" id="PS50600">
    <property type="entry name" value="ULP_PROTEASE"/>
    <property type="match status" value="1"/>
</dbReference>
<keyword evidence="3" id="KW-0378">Hydrolase</keyword>
<dbReference type="EMBL" id="KI669576">
    <property type="protein sequence ID" value="ETN12970.1"/>
    <property type="molecule type" value="Genomic_DNA"/>
</dbReference>
<dbReference type="VEuPathDB" id="FungiDB:PPTG_22437"/>
<dbReference type="SUPFAM" id="SSF54001">
    <property type="entry name" value="Cysteine proteinases"/>
    <property type="match status" value="1"/>
</dbReference>
<proteinExistence type="inferred from homology"/>
<feature type="compositionally biased region" description="Basic residues" evidence="4">
    <location>
        <begin position="294"/>
        <end position="304"/>
    </location>
</feature>
<organism evidence="6 7">
    <name type="scientific">Phytophthora nicotianae (strain INRA-310)</name>
    <name type="common">Phytophthora parasitica</name>
    <dbReference type="NCBI Taxonomy" id="761204"/>
    <lineage>
        <taxon>Eukaryota</taxon>
        <taxon>Sar</taxon>
        <taxon>Stramenopiles</taxon>
        <taxon>Oomycota</taxon>
        <taxon>Peronosporomycetes</taxon>
        <taxon>Peronosporales</taxon>
        <taxon>Peronosporaceae</taxon>
        <taxon>Phytophthora</taxon>
    </lineage>
</organism>
<dbReference type="RefSeq" id="XP_008902095.1">
    <property type="nucleotide sequence ID" value="XM_008903847.1"/>
</dbReference>
<feature type="region of interest" description="Disordered" evidence="4">
    <location>
        <begin position="182"/>
        <end position="214"/>
    </location>
</feature>
<dbReference type="OrthoDB" id="128191at2759"/>
<feature type="region of interest" description="Disordered" evidence="4">
    <location>
        <begin position="230"/>
        <end position="321"/>
    </location>
</feature>
<dbReference type="GO" id="GO:0008234">
    <property type="term" value="F:cysteine-type peptidase activity"/>
    <property type="evidence" value="ECO:0007669"/>
    <property type="project" value="InterPro"/>
</dbReference>
<evidence type="ECO:0000313" key="7">
    <source>
        <dbReference type="Proteomes" id="UP000018817"/>
    </source>
</evidence>
<evidence type="ECO:0000256" key="4">
    <source>
        <dbReference type="SAM" id="MobiDB-lite"/>
    </source>
</evidence>
<feature type="compositionally biased region" description="Basic and acidic residues" evidence="4">
    <location>
        <begin position="310"/>
        <end position="321"/>
    </location>
</feature>
<evidence type="ECO:0000256" key="3">
    <source>
        <dbReference type="ARBA" id="ARBA00022801"/>
    </source>
</evidence>